<accession>A0AAD9NWW9</accession>
<proteinExistence type="predicted"/>
<comment type="caution">
    <text evidence="2">Lacks conserved residue(s) required for the propagation of feature annotation.</text>
</comment>
<keyword evidence="1 2" id="KW-1015">Disulfide bond</keyword>
<comment type="caution">
    <text evidence="6">The sequence shown here is derived from an EMBL/GenBank/DDBJ whole genome shotgun (WGS) entry which is preliminary data.</text>
</comment>
<organism evidence="6 7">
    <name type="scientific">Ridgeia piscesae</name>
    <name type="common">Tubeworm</name>
    <dbReference type="NCBI Taxonomy" id="27915"/>
    <lineage>
        <taxon>Eukaryota</taxon>
        <taxon>Metazoa</taxon>
        <taxon>Spiralia</taxon>
        <taxon>Lophotrochozoa</taxon>
        <taxon>Annelida</taxon>
        <taxon>Polychaeta</taxon>
        <taxon>Sedentaria</taxon>
        <taxon>Canalipalpata</taxon>
        <taxon>Sabellida</taxon>
        <taxon>Siboglinidae</taxon>
        <taxon>Ridgeia</taxon>
    </lineage>
</organism>
<dbReference type="SUPFAM" id="SSF49854">
    <property type="entry name" value="Spermadhesin, CUB domain"/>
    <property type="match status" value="2"/>
</dbReference>
<feature type="disulfide bond" evidence="2">
    <location>
        <begin position="152"/>
        <end position="179"/>
    </location>
</feature>
<feature type="transmembrane region" description="Helical" evidence="4">
    <location>
        <begin position="344"/>
        <end position="368"/>
    </location>
</feature>
<dbReference type="PROSITE" id="PS01180">
    <property type="entry name" value="CUB"/>
    <property type="match status" value="2"/>
</dbReference>
<dbReference type="EMBL" id="JAODUO010000289">
    <property type="protein sequence ID" value="KAK2183961.1"/>
    <property type="molecule type" value="Genomic_DNA"/>
</dbReference>
<dbReference type="InterPro" id="IPR035914">
    <property type="entry name" value="Sperma_CUB_dom_sf"/>
</dbReference>
<keyword evidence="7" id="KW-1185">Reference proteome</keyword>
<dbReference type="AlphaFoldDB" id="A0AAD9NWW9"/>
<dbReference type="CDD" id="cd00041">
    <property type="entry name" value="CUB"/>
    <property type="match status" value="2"/>
</dbReference>
<dbReference type="PANTHER" id="PTHR46908">
    <property type="entry name" value="CUBILIN-LIKE PROTEIN"/>
    <property type="match status" value="1"/>
</dbReference>
<evidence type="ECO:0000313" key="6">
    <source>
        <dbReference type="EMBL" id="KAK2183961.1"/>
    </source>
</evidence>
<evidence type="ECO:0000256" key="4">
    <source>
        <dbReference type="SAM" id="Phobius"/>
    </source>
</evidence>
<feature type="domain" description="CUB" evidence="5">
    <location>
        <begin position="18"/>
        <end position="138"/>
    </location>
</feature>
<evidence type="ECO:0000313" key="7">
    <source>
        <dbReference type="Proteomes" id="UP001209878"/>
    </source>
</evidence>
<keyword evidence="4" id="KW-0472">Membrane</keyword>
<dbReference type="InterPro" id="IPR002172">
    <property type="entry name" value="LDrepeatLR_classA_rpt"/>
</dbReference>
<reference evidence="6" key="1">
    <citation type="journal article" date="2023" name="Mol. Biol. Evol.">
        <title>Third-Generation Sequencing Reveals the Adaptive Role of the Epigenome in Three Deep-Sea Polychaetes.</title>
        <authorList>
            <person name="Perez M."/>
            <person name="Aroh O."/>
            <person name="Sun Y."/>
            <person name="Lan Y."/>
            <person name="Juniper S.K."/>
            <person name="Young C.R."/>
            <person name="Angers B."/>
            <person name="Qian P.Y."/>
        </authorList>
    </citation>
    <scope>NUCLEOTIDE SEQUENCE</scope>
    <source>
        <strain evidence="6">R07B-5</strain>
    </source>
</reference>
<dbReference type="Gene3D" id="2.60.120.290">
    <property type="entry name" value="Spermadhesin, CUB domain"/>
    <property type="match status" value="2"/>
</dbReference>
<feature type="region of interest" description="Disordered" evidence="3">
    <location>
        <begin position="450"/>
        <end position="475"/>
    </location>
</feature>
<keyword evidence="4" id="KW-0812">Transmembrane</keyword>
<name>A0AAD9NWW9_RIDPI</name>
<dbReference type="PANTHER" id="PTHR46908:SF8">
    <property type="entry name" value="C-TYPE LECTIN DOMAIN-CONTAINING PROTEIN"/>
    <property type="match status" value="1"/>
</dbReference>
<gene>
    <name evidence="6" type="ORF">NP493_290g02006</name>
</gene>
<dbReference type="SMART" id="SM00042">
    <property type="entry name" value="CUB"/>
    <property type="match status" value="2"/>
</dbReference>
<dbReference type="InterPro" id="IPR000859">
    <property type="entry name" value="CUB_dom"/>
</dbReference>
<sequence length="499" mass="55508">MLIQSSKDLIVAPLFAGCDHHFVSSGIGQRGNFSSPGYPDPYPAKSYCRYFFTATPDERIKLSFLEFDLLPGNKAGCLFDYVDIFTIDITNMKQLLNRLCDQNLPQPIISVHQRIELVFKSTFADQKHVGFLGTYEFIDERWQPFPQSSPHCGSEFVTGVGGELTSPGFPDPYPANIECTWMIRVGYDQKVLINFMTLDMGQSVHCGTSYVSLYNGFASPTADPVKKLCGQQYFYEPGFKEFKSNTFRIVVRFKADDNEYGSSGFRLSWTAVELPKVIEDEHGNYVDEPCEGFLCKGGEYCIDTEGLLCNPLPRYCIDATLRCNGLPNCGVYDQSDEETCLKEIALIILSVVVPLILIVVVATAVVMWRRKRLEATEAATKTSNSPDMSMKKMNGTNMAPTKDMILNTVLKHASSPAGGERHKMANSYVNPPSTLMPIKSPGNDLGCHPPKSFGKDFERTEQERRDSCESPASQGSVGWVPPAYNTVVNVNQQSFSVTV</sequence>
<keyword evidence="4" id="KW-1133">Transmembrane helix</keyword>
<dbReference type="SMART" id="SM00192">
    <property type="entry name" value="LDLa"/>
    <property type="match status" value="1"/>
</dbReference>
<dbReference type="Proteomes" id="UP001209878">
    <property type="component" value="Unassembled WGS sequence"/>
</dbReference>
<dbReference type="CDD" id="cd00112">
    <property type="entry name" value="LDLa"/>
    <property type="match status" value="1"/>
</dbReference>
<evidence type="ECO:0000256" key="1">
    <source>
        <dbReference type="ARBA" id="ARBA00023157"/>
    </source>
</evidence>
<dbReference type="InterPro" id="IPR052129">
    <property type="entry name" value="Spermadhesin-Link_domain"/>
</dbReference>
<protein>
    <recommendedName>
        <fullName evidence="5">CUB domain-containing protein</fullName>
    </recommendedName>
</protein>
<evidence type="ECO:0000259" key="5">
    <source>
        <dbReference type="PROSITE" id="PS01180"/>
    </source>
</evidence>
<evidence type="ECO:0000256" key="3">
    <source>
        <dbReference type="SAM" id="MobiDB-lite"/>
    </source>
</evidence>
<feature type="compositionally biased region" description="Basic and acidic residues" evidence="3">
    <location>
        <begin position="453"/>
        <end position="468"/>
    </location>
</feature>
<evidence type="ECO:0000256" key="2">
    <source>
        <dbReference type="PROSITE-ProRule" id="PRU00059"/>
    </source>
</evidence>
<feature type="domain" description="CUB" evidence="5">
    <location>
        <begin position="152"/>
        <end position="272"/>
    </location>
</feature>
<dbReference type="Pfam" id="PF00431">
    <property type="entry name" value="CUB"/>
    <property type="match status" value="2"/>
</dbReference>